<evidence type="ECO:0000313" key="4">
    <source>
        <dbReference type="Proteomes" id="UP000190150"/>
    </source>
</evidence>
<dbReference type="EMBL" id="FUZF01000022">
    <property type="protein sequence ID" value="SKC04791.1"/>
    <property type="molecule type" value="Genomic_DNA"/>
</dbReference>
<dbReference type="InterPro" id="IPR005658">
    <property type="entry name" value="Prot_inh_ecotin"/>
</dbReference>
<dbReference type="InterPro" id="IPR036198">
    <property type="entry name" value="Ecotin_sf"/>
</dbReference>
<dbReference type="Pfam" id="PF03974">
    <property type="entry name" value="Ecotin"/>
    <property type="match status" value="1"/>
</dbReference>
<name>A0A1T5G8Y0_9SPHI</name>
<keyword evidence="4" id="KW-1185">Reference proteome</keyword>
<dbReference type="OrthoDB" id="997196at2"/>
<reference evidence="4" key="1">
    <citation type="submission" date="2017-02" db="EMBL/GenBank/DDBJ databases">
        <authorList>
            <person name="Varghese N."/>
            <person name="Submissions S."/>
        </authorList>
    </citation>
    <scope>NUCLEOTIDE SEQUENCE [LARGE SCALE GENOMIC DNA]</scope>
    <source>
        <strain evidence="4">DSM 24091</strain>
    </source>
</reference>
<organism evidence="3 4">
    <name type="scientific">Sphingobacterium nematocida</name>
    <dbReference type="NCBI Taxonomy" id="1513896"/>
    <lineage>
        <taxon>Bacteria</taxon>
        <taxon>Pseudomonadati</taxon>
        <taxon>Bacteroidota</taxon>
        <taxon>Sphingobacteriia</taxon>
        <taxon>Sphingobacteriales</taxon>
        <taxon>Sphingobacteriaceae</taxon>
        <taxon>Sphingobacterium</taxon>
    </lineage>
</organism>
<accession>A0A1T5G8Y0</accession>
<dbReference type="Proteomes" id="UP000190150">
    <property type="component" value="Unassembled WGS sequence"/>
</dbReference>
<dbReference type="Gene3D" id="2.60.40.550">
    <property type="entry name" value="Ecotin"/>
    <property type="match status" value="1"/>
</dbReference>
<dbReference type="AlphaFoldDB" id="A0A1T5G8Y0"/>
<evidence type="ECO:0000256" key="2">
    <source>
        <dbReference type="SAM" id="SignalP"/>
    </source>
</evidence>
<gene>
    <name evidence="3" type="ORF">SAMN05660841_03870</name>
</gene>
<evidence type="ECO:0000256" key="1">
    <source>
        <dbReference type="ARBA" id="ARBA00010558"/>
    </source>
</evidence>
<dbReference type="RefSeq" id="WP_079645515.1">
    <property type="nucleotide sequence ID" value="NZ_FUZF01000022.1"/>
</dbReference>
<feature type="signal peptide" evidence="2">
    <location>
        <begin position="1"/>
        <end position="24"/>
    </location>
</feature>
<sequence length="167" mass="19144">MNKQLSKIFTILFGLLSLTTITMAQSVLKQSTDIFPTPEKGYKKMIIEVPHSKNDDSKKIEFTVGKWMEVDGCNHFSLQGKLEKKDLQGWGYDYYVFTTNGQVASTQMACPGAPNRHLFVSAQPEMTRYNGKLPIVIYVPEEYEVQFKIYKAEEDVYVAAEERVKQK</sequence>
<dbReference type="PANTHER" id="PTHR35890">
    <property type="match status" value="1"/>
</dbReference>
<proteinExistence type="inferred from homology"/>
<keyword evidence="2" id="KW-0732">Signal</keyword>
<comment type="similarity">
    <text evidence="1">Belongs to the protease inhibitor I11 (ecotin) family.</text>
</comment>
<dbReference type="SUPFAM" id="SSF49772">
    <property type="entry name" value="Ecotin, trypsin inhibitor"/>
    <property type="match status" value="1"/>
</dbReference>
<dbReference type="PANTHER" id="PTHR35890:SF3">
    <property type="entry name" value="ECOTIN"/>
    <property type="match status" value="1"/>
</dbReference>
<evidence type="ECO:0000313" key="3">
    <source>
        <dbReference type="EMBL" id="SKC04791.1"/>
    </source>
</evidence>
<feature type="chain" id="PRO_5012594737" evidence="2">
    <location>
        <begin position="25"/>
        <end position="167"/>
    </location>
</feature>
<dbReference type="STRING" id="1513896.SAMN05660841_03870"/>
<dbReference type="GO" id="GO:0004867">
    <property type="term" value="F:serine-type endopeptidase inhibitor activity"/>
    <property type="evidence" value="ECO:0007669"/>
    <property type="project" value="InterPro"/>
</dbReference>
<protein>
    <submittedName>
        <fullName evidence="3">Ecotin</fullName>
    </submittedName>
</protein>